<dbReference type="GO" id="GO:0015562">
    <property type="term" value="F:efflux transmembrane transporter activity"/>
    <property type="evidence" value="ECO:0007669"/>
    <property type="project" value="InterPro"/>
</dbReference>
<evidence type="ECO:0000256" key="4">
    <source>
        <dbReference type="ARBA" id="ARBA00023136"/>
    </source>
</evidence>
<protein>
    <recommendedName>
        <fullName evidence="9">TolC family protein</fullName>
    </recommendedName>
</protein>
<dbReference type="EMBL" id="QEAS01000002">
    <property type="protein sequence ID" value="PWG82170.1"/>
    <property type="molecule type" value="Genomic_DNA"/>
</dbReference>
<sequence length="227" mass="26044">MNYKKSAVFILFNALILTNISLAQETMMNDFSYLYLEKLVAVAKENYPRAKAFNNRINIAKSNISAQTLSWLEPFSFSYYFRENNNAIDIVNPALLTGYQFGVSFNPGSLFRKPFAVKTAKEELKITKLEQQEYELQLETEVKTRYLQYLQNLNNLRLQSKVTIDAESMYKNIKSRYEKGEVPLADYNNVSVSLNAAYQAKIAAEAALITSKVSLEQLLVKKLEEIK</sequence>
<feature type="signal peptide" evidence="6">
    <location>
        <begin position="1"/>
        <end position="23"/>
    </location>
</feature>
<dbReference type="AlphaFoldDB" id="A0A2U2PL89"/>
<dbReference type="GO" id="GO:1990281">
    <property type="term" value="C:efflux pump complex"/>
    <property type="evidence" value="ECO:0007669"/>
    <property type="project" value="TreeGrafter"/>
</dbReference>
<dbReference type="PANTHER" id="PTHR30026">
    <property type="entry name" value="OUTER MEMBRANE PROTEIN TOLC"/>
    <property type="match status" value="1"/>
</dbReference>
<evidence type="ECO:0000313" key="7">
    <source>
        <dbReference type="EMBL" id="PWG82170.1"/>
    </source>
</evidence>
<keyword evidence="8" id="KW-1185">Reference proteome</keyword>
<evidence type="ECO:0008006" key="9">
    <source>
        <dbReference type="Google" id="ProtNLM"/>
    </source>
</evidence>
<dbReference type="Gene3D" id="1.20.1600.10">
    <property type="entry name" value="Outer membrane efflux proteins (OEP)"/>
    <property type="match status" value="1"/>
</dbReference>
<dbReference type="GO" id="GO:0015288">
    <property type="term" value="F:porin activity"/>
    <property type="evidence" value="ECO:0007669"/>
    <property type="project" value="TreeGrafter"/>
</dbReference>
<name>A0A2U2PL89_9SPHI</name>
<dbReference type="OrthoDB" id="793488at2"/>
<dbReference type="RefSeq" id="WP_109414448.1">
    <property type="nucleotide sequence ID" value="NZ_QEAS01000002.1"/>
</dbReference>
<evidence type="ECO:0000256" key="6">
    <source>
        <dbReference type="SAM" id="SignalP"/>
    </source>
</evidence>
<dbReference type="PANTHER" id="PTHR30026:SF20">
    <property type="entry name" value="OUTER MEMBRANE PROTEIN TOLC"/>
    <property type="match status" value="1"/>
</dbReference>
<gene>
    <name evidence="7" type="ORF">DDR33_03920</name>
</gene>
<dbReference type="GO" id="GO:0009279">
    <property type="term" value="C:cell outer membrane"/>
    <property type="evidence" value="ECO:0007669"/>
    <property type="project" value="UniProtKB-SubCell"/>
</dbReference>
<dbReference type="InterPro" id="IPR051906">
    <property type="entry name" value="TolC-like"/>
</dbReference>
<dbReference type="Proteomes" id="UP000245647">
    <property type="component" value="Unassembled WGS sequence"/>
</dbReference>
<evidence type="ECO:0000256" key="1">
    <source>
        <dbReference type="ARBA" id="ARBA00004442"/>
    </source>
</evidence>
<comment type="subcellular location">
    <subcellularLocation>
        <location evidence="1">Cell outer membrane</location>
    </subcellularLocation>
</comment>
<evidence type="ECO:0000256" key="5">
    <source>
        <dbReference type="ARBA" id="ARBA00023237"/>
    </source>
</evidence>
<keyword evidence="2" id="KW-1134">Transmembrane beta strand</keyword>
<evidence type="ECO:0000256" key="3">
    <source>
        <dbReference type="ARBA" id="ARBA00022692"/>
    </source>
</evidence>
<evidence type="ECO:0000313" key="8">
    <source>
        <dbReference type="Proteomes" id="UP000245647"/>
    </source>
</evidence>
<dbReference type="SUPFAM" id="SSF56954">
    <property type="entry name" value="Outer membrane efflux proteins (OEP)"/>
    <property type="match status" value="1"/>
</dbReference>
<keyword evidence="6" id="KW-0732">Signal</keyword>
<keyword evidence="4" id="KW-0472">Membrane</keyword>
<keyword evidence="5" id="KW-0998">Cell outer membrane</keyword>
<organism evidence="7 8">
    <name type="scientific">Pararcticibacter amylolyticus</name>
    <dbReference type="NCBI Taxonomy" id="2173175"/>
    <lineage>
        <taxon>Bacteria</taxon>
        <taxon>Pseudomonadati</taxon>
        <taxon>Bacteroidota</taxon>
        <taxon>Sphingobacteriia</taxon>
        <taxon>Sphingobacteriales</taxon>
        <taxon>Sphingobacteriaceae</taxon>
        <taxon>Pararcticibacter</taxon>
    </lineage>
</organism>
<keyword evidence="3" id="KW-0812">Transmembrane</keyword>
<comment type="caution">
    <text evidence="7">The sequence shown here is derived from an EMBL/GenBank/DDBJ whole genome shotgun (WGS) entry which is preliminary data.</text>
</comment>
<feature type="chain" id="PRO_5015465232" description="TolC family protein" evidence="6">
    <location>
        <begin position="24"/>
        <end position="227"/>
    </location>
</feature>
<reference evidence="7 8" key="1">
    <citation type="submission" date="2018-04" db="EMBL/GenBank/DDBJ databases">
        <title>Pedobacter chongqingensis sp. nov., isolated from a rottenly hemp rope.</title>
        <authorList>
            <person name="Cai Y."/>
        </authorList>
    </citation>
    <scope>NUCLEOTIDE SEQUENCE [LARGE SCALE GENOMIC DNA]</scope>
    <source>
        <strain evidence="7 8">FJ4-8</strain>
    </source>
</reference>
<accession>A0A2U2PL89</accession>
<evidence type="ECO:0000256" key="2">
    <source>
        <dbReference type="ARBA" id="ARBA00022452"/>
    </source>
</evidence>
<proteinExistence type="predicted"/>